<evidence type="ECO:0000313" key="1">
    <source>
        <dbReference type="EMBL" id="KKU91668.1"/>
    </source>
</evidence>
<evidence type="ECO:0000313" key="2">
    <source>
        <dbReference type="Proteomes" id="UP000034956"/>
    </source>
</evidence>
<dbReference type="Proteomes" id="UP000034956">
    <property type="component" value="Unassembled WGS sequence"/>
</dbReference>
<accession>A0A0G1WMV8</accession>
<dbReference type="AlphaFoldDB" id="A0A0G1WMV8"/>
<comment type="caution">
    <text evidence="1">The sequence shown here is derived from an EMBL/GenBank/DDBJ whole genome shotgun (WGS) entry which is preliminary data.</text>
</comment>
<reference evidence="1 2" key="1">
    <citation type="journal article" date="2015" name="Nature">
        <title>rRNA introns, odd ribosomes, and small enigmatic genomes across a large radiation of phyla.</title>
        <authorList>
            <person name="Brown C.T."/>
            <person name="Hug L.A."/>
            <person name="Thomas B.C."/>
            <person name="Sharon I."/>
            <person name="Castelle C.J."/>
            <person name="Singh A."/>
            <person name="Wilkins M.J."/>
            <person name="Williams K.H."/>
            <person name="Banfield J.F."/>
        </authorList>
    </citation>
    <scope>NUCLEOTIDE SEQUENCE [LARGE SCALE GENOMIC DNA]</scope>
</reference>
<proteinExistence type="predicted"/>
<name>A0A0G1WMV8_9BACT</name>
<dbReference type="EMBL" id="LCPF01000001">
    <property type="protein sequence ID" value="KKU91668.1"/>
    <property type="molecule type" value="Genomic_DNA"/>
</dbReference>
<gene>
    <name evidence="1" type="ORF">UY23_C0001G0274</name>
</gene>
<sequence>MKLFKNPFFYLSLVLAILLGFQVGAIVRGADWVGPTDSRGFPYGNPAAPLYQSNAIQQDPTSGALVAPVAAGSTNGVTLGNGFVGFSADTSIQTTNNGLAFTPLTSGNLTLLYFGSAGFRLNQMGSALGNALTINVSTPSASLDTGFNLDFNGSINAKSFYVNGVPFVTDAGGQWTINGNDIYYNQGGVAIGANTNTAGFNFEAYAPMRLYTPNADTHTRSINVCADNDIGIIYTRSGSLGQIWVAGTGNSDARASVGSFTDWGVNCANNAKVQGNNVFDFATEAYKMYEFDWNYVPAGASLTATAGVGGSVRHGLADSEGNSFVYTEPFAILDCSATFKDSNDQIIALTPSINRPYNYNGTSYLLGISRNCTAAALGGAQMVAVTLKINWNEANVFQDPPNTFYIQNQPTF</sequence>
<protein>
    <submittedName>
        <fullName evidence="1">Uncharacterized protein</fullName>
    </submittedName>
</protein>
<organism evidence="1 2">
    <name type="scientific">Candidatus Jorgensenbacteria bacterium GW2011_GWA1_48_11</name>
    <dbReference type="NCBI Taxonomy" id="1618660"/>
    <lineage>
        <taxon>Bacteria</taxon>
        <taxon>Candidatus Joergenseniibacteriota</taxon>
    </lineage>
</organism>